<feature type="transmembrane region" description="Helical" evidence="1">
    <location>
        <begin position="41"/>
        <end position="59"/>
    </location>
</feature>
<organism evidence="2 3">
    <name type="scientific">Moorena producens PAL-8-15-08-1</name>
    <dbReference type="NCBI Taxonomy" id="1458985"/>
    <lineage>
        <taxon>Bacteria</taxon>
        <taxon>Bacillati</taxon>
        <taxon>Cyanobacteriota</taxon>
        <taxon>Cyanophyceae</taxon>
        <taxon>Coleofasciculales</taxon>
        <taxon>Coleofasciculaceae</taxon>
        <taxon>Moorena</taxon>
    </lineage>
</organism>
<dbReference type="STRING" id="1458985.BJP34_01300"/>
<evidence type="ECO:0008006" key="4">
    <source>
        <dbReference type="Google" id="ProtNLM"/>
    </source>
</evidence>
<keyword evidence="1" id="KW-0472">Membrane</keyword>
<name>A0A1D8TKT6_9CYAN</name>
<reference evidence="3" key="1">
    <citation type="submission" date="2016-10" db="EMBL/GenBank/DDBJ databases">
        <title>Comparative genomics uncovers the prolific and rare metabolic potential of the cyanobacterial genus Moorea.</title>
        <authorList>
            <person name="Leao T."/>
            <person name="Castelao G."/>
            <person name="Korobeynikov A."/>
            <person name="Monroe E.A."/>
            <person name="Podell S."/>
            <person name="Glukhov E."/>
            <person name="Allen E."/>
            <person name="Gerwick W.H."/>
            <person name="Gerwick L."/>
        </authorList>
    </citation>
    <scope>NUCLEOTIDE SEQUENCE [LARGE SCALE GENOMIC DNA]</scope>
    <source>
        <strain evidence="3">PAL-8-15-08-1</strain>
    </source>
</reference>
<sequence>MSSPSQSETLIIAYFFGALLAITVMVYLLRGFGILTFLPGGILWLLILLSIGTGLVYGVQKTRRY</sequence>
<proteinExistence type="predicted"/>
<dbReference type="KEGG" id="mpro:BJP34_01300"/>
<evidence type="ECO:0000256" key="1">
    <source>
        <dbReference type="SAM" id="Phobius"/>
    </source>
</evidence>
<keyword evidence="1" id="KW-1133">Transmembrane helix</keyword>
<evidence type="ECO:0000313" key="2">
    <source>
        <dbReference type="EMBL" id="AOW98257.1"/>
    </source>
</evidence>
<dbReference type="AlphaFoldDB" id="A0A1D8TKT6"/>
<accession>A0A1D8TKT6</accession>
<keyword evidence="1" id="KW-0812">Transmembrane</keyword>
<dbReference type="EMBL" id="CP017599">
    <property type="protein sequence ID" value="AOW98257.1"/>
    <property type="molecule type" value="Genomic_DNA"/>
</dbReference>
<dbReference type="Proteomes" id="UP000177870">
    <property type="component" value="Chromosome"/>
</dbReference>
<evidence type="ECO:0000313" key="3">
    <source>
        <dbReference type="Proteomes" id="UP000177870"/>
    </source>
</evidence>
<feature type="transmembrane region" description="Helical" evidence="1">
    <location>
        <begin position="12"/>
        <end position="29"/>
    </location>
</feature>
<gene>
    <name evidence="2" type="ORF">BJP34_01300</name>
</gene>
<protein>
    <recommendedName>
        <fullName evidence="4">DUF4175 domain-containing protein</fullName>
    </recommendedName>
</protein>